<protein>
    <submittedName>
        <fullName evidence="2">Uncharacterized protein</fullName>
    </submittedName>
</protein>
<proteinExistence type="predicted"/>
<keyword evidence="3" id="KW-1185">Reference proteome</keyword>
<feature type="region of interest" description="Disordered" evidence="1">
    <location>
        <begin position="1"/>
        <end position="36"/>
    </location>
</feature>
<accession>A0AA40FXG0</accession>
<feature type="non-terminal residue" evidence="2">
    <location>
        <position position="1"/>
    </location>
</feature>
<comment type="caution">
    <text evidence="2">The sequence shown here is derived from an EMBL/GenBank/DDBJ whole genome shotgun (WGS) entry which is preliminary data.</text>
</comment>
<dbReference type="Proteomes" id="UP001177670">
    <property type="component" value="Unassembled WGS sequence"/>
</dbReference>
<gene>
    <name evidence="2" type="ORF">K0M31_003743</name>
</gene>
<reference evidence="2" key="1">
    <citation type="submission" date="2021-10" db="EMBL/GenBank/DDBJ databases">
        <title>Melipona bicolor Genome sequencing and assembly.</title>
        <authorList>
            <person name="Araujo N.S."/>
            <person name="Arias M.C."/>
        </authorList>
    </citation>
    <scope>NUCLEOTIDE SEQUENCE</scope>
    <source>
        <strain evidence="2">USP_2M_L1-L4_2017</strain>
        <tissue evidence="2">Whole body</tissue>
    </source>
</reference>
<name>A0AA40FXG0_9HYME</name>
<evidence type="ECO:0000313" key="3">
    <source>
        <dbReference type="Proteomes" id="UP001177670"/>
    </source>
</evidence>
<sequence>GGLLAFPSQDKRRDLEVPSPSGCAEDSKGENRATRMARAARRPDFIYLVDGEVRRFEDSSGQERSFFPLFRDSRS</sequence>
<organism evidence="2 3">
    <name type="scientific">Melipona bicolor</name>
    <dbReference type="NCBI Taxonomy" id="60889"/>
    <lineage>
        <taxon>Eukaryota</taxon>
        <taxon>Metazoa</taxon>
        <taxon>Ecdysozoa</taxon>
        <taxon>Arthropoda</taxon>
        <taxon>Hexapoda</taxon>
        <taxon>Insecta</taxon>
        <taxon>Pterygota</taxon>
        <taxon>Neoptera</taxon>
        <taxon>Endopterygota</taxon>
        <taxon>Hymenoptera</taxon>
        <taxon>Apocrita</taxon>
        <taxon>Aculeata</taxon>
        <taxon>Apoidea</taxon>
        <taxon>Anthophila</taxon>
        <taxon>Apidae</taxon>
        <taxon>Melipona</taxon>
    </lineage>
</organism>
<dbReference type="EMBL" id="JAHYIQ010000012">
    <property type="protein sequence ID" value="KAK1127194.1"/>
    <property type="molecule type" value="Genomic_DNA"/>
</dbReference>
<evidence type="ECO:0000313" key="2">
    <source>
        <dbReference type="EMBL" id="KAK1127194.1"/>
    </source>
</evidence>
<dbReference type="AlphaFoldDB" id="A0AA40FXG0"/>
<evidence type="ECO:0000256" key="1">
    <source>
        <dbReference type="SAM" id="MobiDB-lite"/>
    </source>
</evidence>